<dbReference type="AlphaFoldDB" id="A0A840QP48"/>
<keyword evidence="1" id="KW-0472">Membrane</keyword>
<dbReference type="Proteomes" id="UP000551878">
    <property type="component" value="Unassembled WGS sequence"/>
</dbReference>
<evidence type="ECO:0000313" key="2">
    <source>
        <dbReference type="EMBL" id="MBB5173118.1"/>
    </source>
</evidence>
<proteinExistence type="predicted"/>
<sequence length="196" mass="22384">MAANRIVLLLPLIVMIGLFVFGYMSIQQLDEVTNEQLQDHTEFDVTGNNDGNETTVNVRWQWDRLPEDGVAGDDFMIIQFYDEAENLLESGAIADVSLQLTHSDEVLYETSDIAYEAGGYVVSFQNEQSQHETLGSQGEWQLVVEHADQSPDHVQLTYWHTWNHHSVSKGELLEDSSSINNIDHWVVERFESIEQK</sequence>
<gene>
    <name evidence="2" type="ORF">HNQ41_001281</name>
</gene>
<protein>
    <submittedName>
        <fullName evidence="2">Uncharacterized protein</fullName>
    </submittedName>
</protein>
<evidence type="ECO:0000256" key="1">
    <source>
        <dbReference type="SAM" id="Phobius"/>
    </source>
</evidence>
<keyword evidence="3" id="KW-1185">Reference proteome</keyword>
<feature type="transmembrane region" description="Helical" evidence="1">
    <location>
        <begin position="7"/>
        <end position="26"/>
    </location>
</feature>
<dbReference type="EMBL" id="JACHHB010000004">
    <property type="protein sequence ID" value="MBB5173118.1"/>
    <property type="molecule type" value="Genomic_DNA"/>
</dbReference>
<dbReference type="RefSeq" id="WP_184663556.1">
    <property type="nucleotide sequence ID" value="NZ_JACHHB010000004.1"/>
</dbReference>
<keyword evidence="1" id="KW-1133">Transmembrane helix</keyword>
<comment type="caution">
    <text evidence="2">The sequence shown here is derived from an EMBL/GenBank/DDBJ whole genome shotgun (WGS) entry which is preliminary data.</text>
</comment>
<reference evidence="2 3" key="1">
    <citation type="submission" date="2020-08" db="EMBL/GenBank/DDBJ databases">
        <title>Genomic Encyclopedia of Type Strains, Phase IV (KMG-IV): sequencing the most valuable type-strain genomes for metagenomic binning, comparative biology and taxonomic classification.</title>
        <authorList>
            <person name="Goeker M."/>
        </authorList>
    </citation>
    <scope>NUCLEOTIDE SEQUENCE [LARGE SCALE GENOMIC DNA]</scope>
    <source>
        <strain evidence="2 3">DSM 24696</strain>
    </source>
</reference>
<name>A0A840QP48_9BACI</name>
<evidence type="ECO:0000313" key="3">
    <source>
        <dbReference type="Proteomes" id="UP000551878"/>
    </source>
</evidence>
<organism evidence="2 3">
    <name type="scientific">Texcoconibacillus texcoconensis</name>
    <dbReference type="NCBI Taxonomy" id="1095777"/>
    <lineage>
        <taxon>Bacteria</taxon>
        <taxon>Bacillati</taxon>
        <taxon>Bacillota</taxon>
        <taxon>Bacilli</taxon>
        <taxon>Bacillales</taxon>
        <taxon>Bacillaceae</taxon>
        <taxon>Texcoconibacillus</taxon>
    </lineage>
</organism>
<keyword evidence="1" id="KW-0812">Transmembrane</keyword>
<accession>A0A840QP48</accession>